<evidence type="ECO:0000256" key="4">
    <source>
        <dbReference type="ARBA" id="ARBA00022605"/>
    </source>
</evidence>
<dbReference type="GO" id="GO:0004765">
    <property type="term" value="F:shikimate kinase activity"/>
    <property type="evidence" value="ECO:0007669"/>
    <property type="project" value="UniProtKB-UniRule"/>
</dbReference>
<evidence type="ECO:0000256" key="8">
    <source>
        <dbReference type="ARBA" id="ARBA00022840"/>
    </source>
</evidence>
<dbReference type="Gene3D" id="3.40.50.300">
    <property type="entry name" value="P-loop containing nucleotide triphosphate hydrolases"/>
    <property type="match status" value="1"/>
</dbReference>
<dbReference type="Pfam" id="PF01202">
    <property type="entry name" value="SKI"/>
    <property type="match status" value="1"/>
</dbReference>
<comment type="subcellular location">
    <subcellularLocation>
        <location evidence="11">Cytoplasm</location>
    </subcellularLocation>
</comment>
<dbReference type="EC" id="2.7.1.71" evidence="3 11"/>
<feature type="binding site" evidence="11">
    <location>
        <position position="30"/>
    </location>
    <ligand>
        <name>Mg(2+)</name>
        <dbReference type="ChEBI" id="CHEBI:18420"/>
    </ligand>
</feature>
<feature type="binding site" evidence="11">
    <location>
        <begin position="26"/>
        <end position="31"/>
    </location>
    <ligand>
        <name>ATP</name>
        <dbReference type="ChEBI" id="CHEBI:30616"/>
    </ligand>
</feature>
<evidence type="ECO:0000313" key="12">
    <source>
        <dbReference type="EMBL" id="QDH20326.1"/>
    </source>
</evidence>
<dbReference type="GO" id="GO:0009423">
    <property type="term" value="P:chorismate biosynthetic process"/>
    <property type="evidence" value="ECO:0007669"/>
    <property type="project" value="UniProtKB-UniRule"/>
</dbReference>
<keyword evidence="8 11" id="KW-0067">ATP-binding</keyword>
<comment type="function">
    <text evidence="11">Catalyzes the specific phosphorylation of the 3-hydroxyl group of shikimic acid using ATP as a cosubstrate.</text>
</comment>
<dbReference type="PROSITE" id="PS01128">
    <property type="entry name" value="SHIKIMATE_KINASE"/>
    <property type="match status" value="1"/>
</dbReference>
<dbReference type="GO" id="GO:0005829">
    <property type="term" value="C:cytosol"/>
    <property type="evidence" value="ECO:0007669"/>
    <property type="project" value="TreeGrafter"/>
</dbReference>
<feature type="binding site" evidence="11">
    <location>
        <position position="48"/>
    </location>
    <ligand>
        <name>substrate</name>
    </ligand>
</feature>
<accession>A0A4Y6UVA8</accession>
<dbReference type="CDD" id="cd00464">
    <property type="entry name" value="SK"/>
    <property type="match status" value="1"/>
</dbReference>
<name>A0A4Y6UVA8_SACBS</name>
<dbReference type="PANTHER" id="PTHR21087:SF16">
    <property type="entry name" value="SHIKIMATE KINASE 1, CHLOROPLASTIC"/>
    <property type="match status" value="1"/>
</dbReference>
<keyword evidence="9 11" id="KW-0057">Aromatic amino acid biosynthesis</keyword>
<keyword evidence="11" id="KW-0460">Magnesium</keyword>
<evidence type="ECO:0000256" key="2">
    <source>
        <dbReference type="ARBA" id="ARBA00006997"/>
    </source>
</evidence>
<dbReference type="UniPathway" id="UPA00053">
    <property type="reaction ID" value="UER00088"/>
</dbReference>
<dbReference type="GO" id="GO:0000287">
    <property type="term" value="F:magnesium ion binding"/>
    <property type="evidence" value="ECO:0007669"/>
    <property type="project" value="UniProtKB-UniRule"/>
</dbReference>
<comment type="pathway">
    <text evidence="1 11">Metabolic intermediate biosynthesis; chorismate biosynthesis; chorismate from D-erythrose 4-phosphate and phosphoenolpyruvate: step 5/7.</text>
</comment>
<proteinExistence type="inferred from homology"/>
<dbReference type="OrthoDB" id="9800332at2"/>
<evidence type="ECO:0000256" key="6">
    <source>
        <dbReference type="ARBA" id="ARBA00022741"/>
    </source>
</evidence>
<evidence type="ECO:0000256" key="7">
    <source>
        <dbReference type="ARBA" id="ARBA00022777"/>
    </source>
</evidence>
<feature type="binding site" evidence="11">
    <location>
        <position position="134"/>
    </location>
    <ligand>
        <name>ATP</name>
        <dbReference type="ChEBI" id="CHEBI:30616"/>
    </ligand>
</feature>
<comment type="catalytic activity">
    <reaction evidence="10 11">
        <text>shikimate + ATP = 3-phosphoshikimate + ADP + H(+)</text>
        <dbReference type="Rhea" id="RHEA:13121"/>
        <dbReference type="ChEBI" id="CHEBI:15378"/>
        <dbReference type="ChEBI" id="CHEBI:30616"/>
        <dbReference type="ChEBI" id="CHEBI:36208"/>
        <dbReference type="ChEBI" id="CHEBI:145989"/>
        <dbReference type="ChEBI" id="CHEBI:456216"/>
        <dbReference type="EC" id="2.7.1.71"/>
    </reaction>
</comment>
<dbReference type="InterPro" id="IPR031322">
    <property type="entry name" value="Shikimate/glucono_kinase"/>
</dbReference>
<feature type="binding site" evidence="11">
    <location>
        <position position="168"/>
    </location>
    <ligand>
        <name>ATP</name>
        <dbReference type="ChEBI" id="CHEBI:30616"/>
    </ligand>
</feature>
<dbReference type="InterPro" id="IPR000623">
    <property type="entry name" value="Shikimate_kinase/TSH1"/>
</dbReference>
<feature type="binding site" evidence="11">
    <location>
        <position position="72"/>
    </location>
    <ligand>
        <name>substrate</name>
    </ligand>
</feature>
<dbReference type="GO" id="GO:0005524">
    <property type="term" value="F:ATP binding"/>
    <property type="evidence" value="ECO:0007669"/>
    <property type="project" value="UniProtKB-UniRule"/>
</dbReference>
<evidence type="ECO:0000256" key="10">
    <source>
        <dbReference type="ARBA" id="ARBA00048567"/>
    </source>
</evidence>
<feature type="binding site" evidence="11">
    <location>
        <position position="95"/>
    </location>
    <ligand>
        <name>substrate</name>
    </ligand>
</feature>
<dbReference type="PRINTS" id="PR01100">
    <property type="entry name" value="SHIKIMTKNASE"/>
</dbReference>
<gene>
    <name evidence="11" type="primary">aroK</name>
    <name evidence="12" type="ORF">FFV09_05300</name>
</gene>
<feature type="binding site" evidence="11">
    <location>
        <position position="152"/>
    </location>
    <ligand>
        <name>substrate</name>
    </ligand>
</feature>
<evidence type="ECO:0000256" key="1">
    <source>
        <dbReference type="ARBA" id="ARBA00004842"/>
    </source>
</evidence>
<keyword evidence="5 11" id="KW-0808">Transferase</keyword>
<dbReference type="Proteomes" id="UP000316968">
    <property type="component" value="Chromosome"/>
</dbReference>
<dbReference type="KEGG" id="saca:FFV09_05300"/>
<comment type="similarity">
    <text evidence="2 11">Belongs to the shikimate kinase family.</text>
</comment>
<sequence>MILSNPPFSSGIPFRQKNIILIGFMGAGKTTIGQLLAQKLGREFLDADHEIEALHGMPVTEIFRTMGEPAFRQMEKEYLTTLCRSEREKVVSLGGGSFMQEEIRESCLSSGIVYHLDLSWEAWLGRFEALIDTRPILQSKSLAEVEEMFASRKLVYADNHHTIDVDARTPEQIAEEMAQQIQAGWTVER</sequence>
<keyword evidence="4 11" id="KW-0028">Amino-acid biosynthesis</keyword>
<dbReference type="AlphaFoldDB" id="A0A4Y6UVA8"/>
<keyword evidence="11" id="KW-0963">Cytoplasm</keyword>
<protein>
    <recommendedName>
        <fullName evidence="3 11">Shikimate kinase</fullName>
        <shortName evidence="11">SK</shortName>
        <ecNumber evidence="3 11">2.7.1.71</ecNumber>
    </recommendedName>
</protein>
<comment type="cofactor">
    <cofactor evidence="11">
        <name>Mg(2+)</name>
        <dbReference type="ChEBI" id="CHEBI:18420"/>
    </cofactor>
    <text evidence="11">Binds 1 Mg(2+) ion per subunit.</text>
</comment>
<reference evidence="12 13" key="1">
    <citation type="submission" date="2019-06" db="EMBL/GenBank/DDBJ databases">
        <title>Saccharibacillus brassicae sp. nov., an endophytic bacterium isolated from Chinese cabbage seeds (Brassica pekinensis).</title>
        <authorList>
            <person name="Jiang L."/>
            <person name="Lee J."/>
            <person name="Kim S.W."/>
        </authorList>
    </citation>
    <scope>NUCLEOTIDE SEQUENCE [LARGE SCALE GENOMIC DNA]</scope>
    <source>
        <strain evidence="13">KCTC 43072 / ATSA2</strain>
    </source>
</reference>
<dbReference type="SUPFAM" id="SSF52540">
    <property type="entry name" value="P-loop containing nucleoside triphosphate hydrolases"/>
    <property type="match status" value="1"/>
</dbReference>
<keyword evidence="7 11" id="KW-0418">Kinase</keyword>
<keyword evidence="13" id="KW-1185">Reference proteome</keyword>
<dbReference type="RefSeq" id="WP_141446743.1">
    <property type="nucleotide sequence ID" value="NZ_CP041217.1"/>
</dbReference>
<dbReference type="PANTHER" id="PTHR21087">
    <property type="entry name" value="SHIKIMATE KINASE"/>
    <property type="match status" value="1"/>
</dbReference>
<comment type="subunit">
    <text evidence="11">Monomer.</text>
</comment>
<keyword evidence="11" id="KW-0479">Metal-binding</keyword>
<dbReference type="HAMAP" id="MF_00109">
    <property type="entry name" value="Shikimate_kinase"/>
    <property type="match status" value="1"/>
</dbReference>
<organism evidence="12 13">
    <name type="scientific">Saccharibacillus brassicae</name>
    <dbReference type="NCBI Taxonomy" id="2583377"/>
    <lineage>
        <taxon>Bacteria</taxon>
        <taxon>Bacillati</taxon>
        <taxon>Bacillota</taxon>
        <taxon>Bacilli</taxon>
        <taxon>Bacillales</taxon>
        <taxon>Paenibacillaceae</taxon>
        <taxon>Saccharibacillus</taxon>
    </lineage>
</organism>
<evidence type="ECO:0000256" key="9">
    <source>
        <dbReference type="ARBA" id="ARBA00023141"/>
    </source>
</evidence>
<dbReference type="InterPro" id="IPR023000">
    <property type="entry name" value="Shikimate_kinase_CS"/>
</dbReference>
<dbReference type="EMBL" id="CP041217">
    <property type="protein sequence ID" value="QDH20326.1"/>
    <property type="molecule type" value="Genomic_DNA"/>
</dbReference>
<dbReference type="GO" id="GO:0008652">
    <property type="term" value="P:amino acid biosynthetic process"/>
    <property type="evidence" value="ECO:0007669"/>
    <property type="project" value="UniProtKB-KW"/>
</dbReference>
<keyword evidence="6 11" id="KW-0547">Nucleotide-binding</keyword>
<evidence type="ECO:0000313" key="13">
    <source>
        <dbReference type="Proteomes" id="UP000316968"/>
    </source>
</evidence>
<dbReference type="InterPro" id="IPR027417">
    <property type="entry name" value="P-loop_NTPase"/>
</dbReference>
<evidence type="ECO:0000256" key="11">
    <source>
        <dbReference type="HAMAP-Rule" id="MF_00109"/>
    </source>
</evidence>
<evidence type="ECO:0000256" key="3">
    <source>
        <dbReference type="ARBA" id="ARBA00012154"/>
    </source>
</evidence>
<evidence type="ECO:0000256" key="5">
    <source>
        <dbReference type="ARBA" id="ARBA00022679"/>
    </source>
</evidence>
<dbReference type="GO" id="GO:0009073">
    <property type="term" value="P:aromatic amino acid family biosynthetic process"/>
    <property type="evidence" value="ECO:0007669"/>
    <property type="project" value="UniProtKB-KW"/>
</dbReference>